<dbReference type="Gene3D" id="3.40.50.150">
    <property type="entry name" value="Vaccinia Virus protein VP39"/>
    <property type="match status" value="1"/>
</dbReference>
<protein>
    <recommendedName>
        <fullName evidence="3">Class I SAM-dependent methyltransferase</fullName>
    </recommendedName>
</protein>
<keyword evidence="2" id="KW-1185">Reference proteome</keyword>
<dbReference type="InterPro" id="IPR029063">
    <property type="entry name" value="SAM-dependent_MTases_sf"/>
</dbReference>
<dbReference type="EMBL" id="JACDXX010000005">
    <property type="protein sequence ID" value="MCB5409677.1"/>
    <property type="molecule type" value="Genomic_DNA"/>
</dbReference>
<sequence length="185" mass="20738">MPEAEARAWKAACAEAQVVLEYGSGGSTLVAAEAGCAVWSVESDRAWAEGMRDWFAAHPSQAPVTIHHADIGPTRDWGHPADESAFRHWPDYALKVWELPGFLHPDLVLIDGRFRLGCFLTIAYRITRPVTLLFDDYLPRRAYHQAEEIAAPIEMIGRMARFEIEPVTLTPDRLRAYAKALLQPV</sequence>
<organism evidence="1 2">
    <name type="scientific">Pseudogemmobacter faecipullorum</name>
    <dbReference type="NCBI Taxonomy" id="2755041"/>
    <lineage>
        <taxon>Bacteria</taxon>
        <taxon>Pseudomonadati</taxon>
        <taxon>Pseudomonadota</taxon>
        <taxon>Alphaproteobacteria</taxon>
        <taxon>Rhodobacterales</taxon>
        <taxon>Paracoccaceae</taxon>
        <taxon>Pseudogemmobacter</taxon>
    </lineage>
</organism>
<comment type="caution">
    <text evidence="1">The sequence shown here is derived from an EMBL/GenBank/DDBJ whole genome shotgun (WGS) entry which is preliminary data.</text>
</comment>
<dbReference type="Proteomes" id="UP001198571">
    <property type="component" value="Unassembled WGS sequence"/>
</dbReference>
<gene>
    <name evidence="1" type="ORF">H0485_06650</name>
</gene>
<dbReference type="SUPFAM" id="SSF53335">
    <property type="entry name" value="S-adenosyl-L-methionine-dependent methyltransferases"/>
    <property type="match status" value="1"/>
</dbReference>
<reference evidence="1 2" key="1">
    <citation type="submission" date="2020-07" db="EMBL/GenBank/DDBJ databases">
        <title>Pseudogemmobacter sp. nov., isolated from poultry manure in Taiwan.</title>
        <authorList>
            <person name="Lin S.-Y."/>
            <person name="Tang Y.-S."/>
            <person name="Young C.-C."/>
        </authorList>
    </citation>
    <scope>NUCLEOTIDE SEQUENCE [LARGE SCALE GENOMIC DNA]</scope>
    <source>
        <strain evidence="1 2">CC-YST710</strain>
    </source>
</reference>
<evidence type="ECO:0000313" key="2">
    <source>
        <dbReference type="Proteomes" id="UP001198571"/>
    </source>
</evidence>
<proteinExistence type="predicted"/>
<name>A0ABS8CJU9_9RHOB</name>
<evidence type="ECO:0008006" key="3">
    <source>
        <dbReference type="Google" id="ProtNLM"/>
    </source>
</evidence>
<evidence type="ECO:0000313" key="1">
    <source>
        <dbReference type="EMBL" id="MCB5409677.1"/>
    </source>
</evidence>
<accession>A0ABS8CJU9</accession>